<dbReference type="AlphaFoldDB" id="A0A6G1EAF8"/>
<sequence>MGRPGPRDGELNWQALEIEIMDLSALADRFTEKEKHKANVQMPKDKAPARTGSQATSTKAAGT</sequence>
<feature type="region of interest" description="Disordered" evidence="1">
    <location>
        <begin position="34"/>
        <end position="63"/>
    </location>
</feature>
<feature type="compositionally biased region" description="Basic and acidic residues" evidence="1">
    <location>
        <begin position="34"/>
        <end position="48"/>
    </location>
</feature>
<evidence type="ECO:0000256" key="1">
    <source>
        <dbReference type="SAM" id="MobiDB-lite"/>
    </source>
</evidence>
<proteinExistence type="predicted"/>
<keyword evidence="3" id="KW-1185">Reference proteome</keyword>
<name>A0A6G1EAF8_9ORYZ</name>
<evidence type="ECO:0000313" key="3">
    <source>
        <dbReference type="Proteomes" id="UP000479710"/>
    </source>
</evidence>
<organism evidence="2 3">
    <name type="scientific">Oryza meyeriana var. granulata</name>
    <dbReference type="NCBI Taxonomy" id="110450"/>
    <lineage>
        <taxon>Eukaryota</taxon>
        <taxon>Viridiplantae</taxon>
        <taxon>Streptophyta</taxon>
        <taxon>Embryophyta</taxon>
        <taxon>Tracheophyta</taxon>
        <taxon>Spermatophyta</taxon>
        <taxon>Magnoliopsida</taxon>
        <taxon>Liliopsida</taxon>
        <taxon>Poales</taxon>
        <taxon>Poaceae</taxon>
        <taxon>BOP clade</taxon>
        <taxon>Oryzoideae</taxon>
        <taxon>Oryzeae</taxon>
        <taxon>Oryzinae</taxon>
        <taxon>Oryza</taxon>
        <taxon>Oryza meyeriana</taxon>
    </lineage>
</organism>
<accession>A0A6G1EAF8</accession>
<reference evidence="2 3" key="1">
    <citation type="submission" date="2019-11" db="EMBL/GenBank/DDBJ databases">
        <title>Whole genome sequence of Oryza granulata.</title>
        <authorList>
            <person name="Li W."/>
        </authorList>
    </citation>
    <scope>NUCLEOTIDE SEQUENCE [LARGE SCALE GENOMIC DNA]</scope>
    <source>
        <strain evidence="3">cv. Menghai</strain>
        <tissue evidence="2">Leaf</tissue>
    </source>
</reference>
<evidence type="ECO:0000313" key="2">
    <source>
        <dbReference type="EMBL" id="KAF0921651.1"/>
    </source>
</evidence>
<dbReference type="EMBL" id="SPHZ02000004">
    <property type="protein sequence ID" value="KAF0921651.1"/>
    <property type="molecule type" value="Genomic_DNA"/>
</dbReference>
<feature type="compositionally biased region" description="Polar residues" evidence="1">
    <location>
        <begin position="51"/>
        <end position="63"/>
    </location>
</feature>
<protein>
    <submittedName>
        <fullName evidence="2">Uncharacterized protein</fullName>
    </submittedName>
</protein>
<gene>
    <name evidence="2" type="ORF">E2562_011398</name>
</gene>
<comment type="caution">
    <text evidence="2">The sequence shown here is derived from an EMBL/GenBank/DDBJ whole genome shotgun (WGS) entry which is preliminary data.</text>
</comment>
<dbReference type="Proteomes" id="UP000479710">
    <property type="component" value="Unassembled WGS sequence"/>
</dbReference>